<accession>A0AAV5SK75</accession>
<dbReference type="SUPFAM" id="SSF103473">
    <property type="entry name" value="MFS general substrate transporter"/>
    <property type="match status" value="1"/>
</dbReference>
<dbReference type="InterPro" id="IPR036259">
    <property type="entry name" value="MFS_trans_sf"/>
</dbReference>
<evidence type="ECO:0008006" key="5">
    <source>
        <dbReference type="Google" id="ProtNLM"/>
    </source>
</evidence>
<keyword evidence="4" id="KW-1185">Reference proteome</keyword>
<gene>
    <name evidence="3" type="ORF">PENTCL1PPCAC_5267</name>
</gene>
<evidence type="ECO:0000313" key="3">
    <source>
        <dbReference type="EMBL" id="GMS83092.1"/>
    </source>
</evidence>
<keyword evidence="2" id="KW-0812">Transmembrane</keyword>
<evidence type="ECO:0000256" key="1">
    <source>
        <dbReference type="SAM" id="MobiDB-lite"/>
    </source>
</evidence>
<dbReference type="Proteomes" id="UP001432027">
    <property type="component" value="Unassembled WGS sequence"/>
</dbReference>
<feature type="transmembrane region" description="Helical" evidence="2">
    <location>
        <begin position="139"/>
        <end position="159"/>
    </location>
</feature>
<keyword evidence="2" id="KW-0472">Membrane</keyword>
<feature type="transmembrane region" description="Helical" evidence="2">
    <location>
        <begin position="101"/>
        <end position="127"/>
    </location>
</feature>
<protein>
    <recommendedName>
        <fullName evidence="5">Membrane transporter</fullName>
    </recommendedName>
</protein>
<evidence type="ECO:0000256" key="2">
    <source>
        <dbReference type="SAM" id="Phobius"/>
    </source>
</evidence>
<feature type="non-terminal residue" evidence="3">
    <location>
        <position position="233"/>
    </location>
</feature>
<dbReference type="EMBL" id="BTSX01000002">
    <property type="protein sequence ID" value="GMS83092.1"/>
    <property type="molecule type" value="Genomic_DNA"/>
</dbReference>
<evidence type="ECO:0000313" key="4">
    <source>
        <dbReference type="Proteomes" id="UP001432027"/>
    </source>
</evidence>
<keyword evidence="2" id="KW-1133">Transmembrane helix</keyword>
<feature type="transmembrane region" description="Helical" evidence="2">
    <location>
        <begin position="179"/>
        <end position="201"/>
    </location>
</feature>
<dbReference type="AlphaFoldDB" id="A0AAV5SK75"/>
<reference evidence="3" key="1">
    <citation type="submission" date="2023-10" db="EMBL/GenBank/DDBJ databases">
        <title>Genome assembly of Pristionchus species.</title>
        <authorList>
            <person name="Yoshida K."/>
            <person name="Sommer R.J."/>
        </authorList>
    </citation>
    <scope>NUCLEOTIDE SEQUENCE</scope>
    <source>
        <strain evidence="3">RS0144</strain>
    </source>
</reference>
<feature type="transmembrane region" description="Helical" evidence="2">
    <location>
        <begin position="27"/>
        <end position="51"/>
    </location>
</feature>
<organism evidence="3 4">
    <name type="scientific">Pristionchus entomophagus</name>
    <dbReference type="NCBI Taxonomy" id="358040"/>
    <lineage>
        <taxon>Eukaryota</taxon>
        <taxon>Metazoa</taxon>
        <taxon>Ecdysozoa</taxon>
        <taxon>Nematoda</taxon>
        <taxon>Chromadorea</taxon>
        <taxon>Rhabditida</taxon>
        <taxon>Rhabditina</taxon>
        <taxon>Diplogasteromorpha</taxon>
        <taxon>Diplogasteroidea</taxon>
        <taxon>Neodiplogasteridae</taxon>
        <taxon>Pristionchus</taxon>
    </lineage>
</organism>
<name>A0AAV5SK75_9BILA</name>
<comment type="caution">
    <text evidence="3">The sequence shown here is derived from an EMBL/GenBank/DDBJ whole genome shotgun (WGS) entry which is preliminary data.</text>
</comment>
<sequence length="233" mass="25432">MPLAFWLPSLTLLSFENYPDAFLGVSFPIVSSLTTMMAVGGMAIGAFLLPYMAQSLESGSGLCSCFPPTPLAFPIFYAFSSAFETLAYITQLTMMTASLPLYAAGLFMNGLAGCGIQLFNLQITLIVAPSNKRASALSLLRLMAAIGDLPSAQIIAAISDYFRGDSTDAVDRLNGVRKAFLYTWFMPVVSTIMCFIVLRFYKRDVEKAREIDQSDEEETAPLISEKAQGQNFE</sequence>
<proteinExistence type="predicted"/>
<feature type="region of interest" description="Disordered" evidence="1">
    <location>
        <begin position="211"/>
        <end position="233"/>
    </location>
</feature>